<proteinExistence type="predicted"/>
<comment type="caution">
    <text evidence="2">The sequence shown here is derived from an EMBL/GenBank/DDBJ whole genome shotgun (WGS) entry which is preliminary data.</text>
</comment>
<dbReference type="Proteomes" id="UP001595962">
    <property type="component" value="Unassembled WGS sequence"/>
</dbReference>
<keyword evidence="3" id="KW-1185">Reference proteome</keyword>
<accession>A0ABV9JKQ6</accession>
<reference evidence="3" key="1">
    <citation type="journal article" date="2019" name="Int. J. Syst. Evol. Microbiol.">
        <title>The Global Catalogue of Microorganisms (GCM) 10K type strain sequencing project: providing services to taxonomists for standard genome sequencing and annotation.</title>
        <authorList>
            <consortium name="The Broad Institute Genomics Platform"/>
            <consortium name="The Broad Institute Genome Sequencing Center for Infectious Disease"/>
            <person name="Wu L."/>
            <person name="Ma J."/>
        </authorList>
    </citation>
    <scope>NUCLEOTIDE SEQUENCE [LARGE SCALE GENOMIC DNA]</scope>
    <source>
        <strain evidence="3">DT28</strain>
    </source>
</reference>
<gene>
    <name evidence="2" type="ORF">ACFO3I_07355</name>
</gene>
<protein>
    <submittedName>
        <fullName evidence="2">Uncharacterized protein</fullName>
    </submittedName>
</protein>
<evidence type="ECO:0000256" key="1">
    <source>
        <dbReference type="SAM" id="MobiDB-lite"/>
    </source>
</evidence>
<feature type="compositionally biased region" description="Low complexity" evidence="1">
    <location>
        <begin position="30"/>
        <end position="40"/>
    </location>
</feature>
<sequence length="101" mass="11165">MSVTVSRDIPQSQNVAQVFQGLASLPVPAKPVAEKPAQPEGSGVKASAQVISLLDEQQEQRRTSYDQPNNKNRQALQAYQSLANQEKREQIQQLFSVDLFA</sequence>
<dbReference type="EMBL" id="JBHSGB010000006">
    <property type="protein sequence ID" value="MFC4654825.1"/>
    <property type="molecule type" value="Genomic_DNA"/>
</dbReference>
<evidence type="ECO:0000313" key="2">
    <source>
        <dbReference type="EMBL" id="MFC4654825.1"/>
    </source>
</evidence>
<dbReference type="RefSeq" id="WP_377332947.1">
    <property type="nucleotide sequence ID" value="NZ_JBHSGB010000006.1"/>
</dbReference>
<evidence type="ECO:0000313" key="3">
    <source>
        <dbReference type="Proteomes" id="UP001595962"/>
    </source>
</evidence>
<feature type="region of interest" description="Disordered" evidence="1">
    <location>
        <begin position="30"/>
        <end position="49"/>
    </location>
</feature>
<name>A0ABV9JKQ6_9GAMM</name>
<organism evidence="2 3">
    <name type="scientific">Rheinheimera marina</name>
    <dbReference type="NCBI Taxonomy" id="1774958"/>
    <lineage>
        <taxon>Bacteria</taxon>
        <taxon>Pseudomonadati</taxon>
        <taxon>Pseudomonadota</taxon>
        <taxon>Gammaproteobacteria</taxon>
        <taxon>Chromatiales</taxon>
        <taxon>Chromatiaceae</taxon>
        <taxon>Rheinheimera</taxon>
    </lineage>
</organism>